<dbReference type="SUPFAM" id="SSF101936">
    <property type="entry name" value="DNA-binding pseudobarrel domain"/>
    <property type="match status" value="1"/>
</dbReference>
<dbReference type="InterPro" id="IPR003340">
    <property type="entry name" value="B3_DNA-bd"/>
</dbReference>
<feature type="compositionally biased region" description="Basic residues" evidence="6">
    <location>
        <begin position="55"/>
        <end position="68"/>
    </location>
</feature>
<dbReference type="Gene3D" id="2.40.330.10">
    <property type="entry name" value="DNA-binding pseudobarrel domain"/>
    <property type="match status" value="1"/>
</dbReference>
<dbReference type="InterPro" id="IPR005508">
    <property type="entry name" value="At2g31720-like"/>
</dbReference>
<dbReference type="Pfam" id="PF03754">
    <property type="entry name" value="At2g31720-like"/>
    <property type="match status" value="1"/>
</dbReference>
<dbReference type="InterPro" id="IPR015300">
    <property type="entry name" value="DNA-bd_pseudobarrel_sf"/>
</dbReference>
<feature type="compositionally biased region" description="Basic residues" evidence="6">
    <location>
        <begin position="1"/>
        <end position="16"/>
    </location>
</feature>
<gene>
    <name evidence="9" type="primary">LOC132800016</name>
</gene>
<feature type="compositionally biased region" description="Basic and acidic residues" evidence="6">
    <location>
        <begin position="17"/>
        <end position="27"/>
    </location>
</feature>
<keyword evidence="8" id="KW-1185">Reference proteome</keyword>
<evidence type="ECO:0000256" key="5">
    <source>
        <dbReference type="ARBA" id="ARBA00023242"/>
    </source>
</evidence>
<keyword evidence="2" id="KW-0805">Transcription regulation</keyword>
<dbReference type="RefSeq" id="XP_060668883.1">
    <property type="nucleotide sequence ID" value="XM_060812900.1"/>
</dbReference>
<dbReference type="GeneID" id="132800016"/>
<feature type="region of interest" description="Disordered" evidence="6">
    <location>
        <begin position="1"/>
        <end position="85"/>
    </location>
</feature>
<dbReference type="PANTHER" id="PTHR31541">
    <property type="entry name" value="B3 DOMAIN PLANT PROTEIN-RELATED"/>
    <property type="match status" value="1"/>
</dbReference>
<dbReference type="PANTHER" id="PTHR31541:SF25">
    <property type="entry name" value="GAMMA-GLIADIN B"/>
    <property type="match status" value="1"/>
</dbReference>
<evidence type="ECO:0000256" key="2">
    <source>
        <dbReference type="ARBA" id="ARBA00023015"/>
    </source>
</evidence>
<feature type="compositionally biased region" description="Acidic residues" evidence="6">
    <location>
        <begin position="28"/>
        <end position="45"/>
    </location>
</feature>
<comment type="subcellular location">
    <subcellularLocation>
        <location evidence="1">Nucleus</location>
    </subcellularLocation>
</comment>
<keyword evidence="4" id="KW-0804">Transcription</keyword>
<name>A0ABM3ZWM7_ZIZJJ</name>
<evidence type="ECO:0000259" key="7">
    <source>
        <dbReference type="PROSITE" id="PS50863"/>
    </source>
</evidence>
<evidence type="ECO:0000313" key="9">
    <source>
        <dbReference type="RefSeq" id="XP_060668883.1"/>
    </source>
</evidence>
<sequence length="275" mass="31314">MAASSRPRRCSKRSRTIKQEKTERIHEEEEENEEEEEEEGDDDGDHDQVKNSKEKQRKRRSSKRKRRLSNFVRQTAPPANPASYPELPVEFRREIEAMGGTDITLIMQKEVTKTDLKPYHNRLLMPFTKIIGDFLKPEEKATLRAQNVIEHVPLMMKRASPVARMELMNINMRQWDMHKNSGKMSSSNYVLRTSWKEVVTNNKLEEDDVVQIWSFRVQDRLHLALVVVARANYQLPLMADTNSTSGNNGSSGSSGNDGSGSGSSANTQIVEATPA</sequence>
<feature type="compositionally biased region" description="Low complexity" evidence="6">
    <location>
        <begin position="240"/>
        <end position="254"/>
    </location>
</feature>
<evidence type="ECO:0000313" key="8">
    <source>
        <dbReference type="Proteomes" id="UP001652623"/>
    </source>
</evidence>
<feature type="compositionally biased region" description="Polar residues" evidence="6">
    <location>
        <begin position="265"/>
        <end position="275"/>
    </location>
</feature>
<accession>A0ABM3ZWM7</accession>
<evidence type="ECO:0000256" key="4">
    <source>
        <dbReference type="ARBA" id="ARBA00023163"/>
    </source>
</evidence>
<dbReference type="Proteomes" id="UP001652623">
    <property type="component" value="Chromosome 11"/>
</dbReference>
<reference evidence="9" key="1">
    <citation type="submission" date="2025-08" db="UniProtKB">
        <authorList>
            <consortium name="RefSeq"/>
        </authorList>
    </citation>
    <scope>IDENTIFICATION</scope>
    <source>
        <tissue evidence="9">Seedling</tissue>
    </source>
</reference>
<organism evidence="8 9">
    <name type="scientific">Ziziphus jujuba</name>
    <name type="common">Chinese jujube</name>
    <name type="synonym">Ziziphus sativa</name>
    <dbReference type="NCBI Taxonomy" id="326968"/>
    <lineage>
        <taxon>Eukaryota</taxon>
        <taxon>Viridiplantae</taxon>
        <taxon>Streptophyta</taxon>
        <taxon>Embryophyta</taxon>
        <taxon>Tracheophyta</taxon>
        <taxon>Spermatophyta</taxon>
        <taxon>Magnoliopsida</taxon>
        <taxon>eudicotyledons</taxon>
        <taxon>Gunneridae</taxon>
        <taxon>Pentapetalae</taxon>
        <taxon>rosids</taxon>
        <taxon>fabids</taxon>
        <taxon>Rosales</taxon>
        <taxon>Rhamnaceae</taxon>
        <taxon>Paliureae</taxon>
        <taxon>Ziziphus</taxon>
    </lineage>
</organism>
<evidence type="ECO:0000256" key="6">
    <source>
        <dbReference type="SAM" id="MobiDB-lite"/>
    </source>
</evidence>
<feature type="region of interest" description="Disordered" evidence="6">
    <location>
        <begin position="240"/>
        <end position="275"/>
    </location>
</feature>
<evidence type="ECO:0000256" key="1">
    <source>
        <dbReference type="ARBA" id="ARBA00004123"/>
    </source>
</evidence>
<keyword evidence="5" id="KW-0539">Nucleus</keyword>
<keyword evidence="3" id="KW-0238">DNA-binding</keyword>
<proteinExistence type="predicted"/>
<feature type="domain" description="TF-B3" evidence="7">
    <location>
        <begin position="165"/>
        <end position="231"/>
    </location>
</feature>
<protein>
    <submittedName>
        <fullName evidence="9">B3 domain-containing protein At1g05920-like</fullName>
    </submittedName>
</protein>
<dbReference type="PROSITE" id="PS50863">
    <property type="entry name" value="B3"/>
    <property type="match status" value="1"/>
</dbReference>
<evidence type="ECO:0000256" key="3">
    <source>
        <dbReference type="ARBA" id="ARBA00023125"/>
    </source>
</evidence>